<dbReference type="PANTHER" id="PTHR44227">
    <property type="match status" value="1"/>
</dbReference>
<dbReference type="RefSeq" id="WP_268005362.1">
    <property type="nucleotide sequence ID" value="NZ_BSUT01000001.1"/>
</dbReference>
<dbReference type="Proteomes" id="UP001164761">
    <property type="component" value="Chromosome"/>
</dbReference>
<dbReference type="EMBL" id="CP104067">
    <property type="protein sequence ID" value="WAH41454.1"/>
    <property type="molecule type" value="Genomic_DNA"/>
</dbReference>
<dbReference type="PROSITE" id="PS50293">
    <property type="entry name" value="TPR_REGION"/>
    <property type="match status" value="1"/>
</dbReference>
<keyword evidence="2 3" id="KW-0802">TPR repeat</keyword>
<keyword evidence="4" id="KW-0732">Signal</keyword>
<reference evidence="5" key="1">
    <citation type="submission" date="2022-08" db="EMBL/GenBank/DDBJ databases">
        <title>Alicyclobacillus fastidiosus DSM 17978, complete genome.</title>
        <authorList>
            <person name="Wang Q."/>
            <person name="Cai R."/>
            <person name="Wang Z."/>
        </authorList>
    </citation>
    <scope>NUCLEOTIDE SEQUENCE</scope>
    <source>
        <strain evidence="5">DSM 17978</strain>
    </source>
</reference>
<proteinExistence type="predicted"/>
<dbReference type="SMART" id="SM00028">
    <property type="entry name" value="TPR"/>
    <property type="match status" value="3"/>
</dbReference>
<dbReference type="PANTHER" id="PTHR44227:SF3">
    <property type="entry name" value="PROTEIN O-MANNOSYL-TRANSFERASE TMTC4"/>
    <property type="match status" value="1"/>
</dbReference>
<dbReference type="InterPro" id="IPR011990">
    <property type="entry name" value="TPR-like_helical_dom_sf"/>
</dbReference>
<evidence type="ECO:0000256" key="3">
    <source>
        <dbReference type="PROSITE-ProRule" id="PRU00339"/>
    </source>
</evidence>
<dbReference type="Gene3D" id="1.25.40.10">
    <property type="entry name" value="Tetratricopeptide repeat domain"/>
    <property type="match status" value="1"/>
</dbReference>
<accession>A0ABY6ZF29</accession>
<feature type="signal peptide" evidence="4">
    <location>
        <begin position="1"/>
        <end position="28"/>
    </location>
</feature>
<dbReference type="SUPFAM" id="SSF48452">
    <property type="entry name" value="TPR-like"/>
    <property type="match status" value="1"/>
</dbReference>
<evidence type="ECO:0000256" key="2">
    <source>
        <dbReference type="ARBA" id="ARBA00022803"/>
    </source>
</evidence>
<evidence type="ECO:0000313" key="6">
    <source>
        <dbReference type="Proteomes" id="UP001164761"/>
    </source>
</evidence>
<keyword evidence="1" id="KW-0677">Repeat</keyword>
<dbReference type="InterPro" id="IPR019734">
    <property type="entry name" value="TPR_rpt"/>
</dbReference>
<dbReference type="PROSITE" id="PS51257">
    <property type="entry name" value="PROKAR_LIPOPROTEIN"/>
    <property type="match status" value="1"/>
</dbReference>
<evidence type="ECO:0000256" key="1">
    <source>
        <dbReference type="ARBA" id="ARBA00022737"/>
    </source>
</evidence>
<sequence>MKISQFSLPKFTIVPLSLLAIVTLSGCAKSPQDLNVVTHNASNTLEPPSTSTASDEIFSIMHIPKAVLQEYQKKAVKEPNNYQAQIKAAISYHEQGNDEQAIAYYKKAIQINPESGEAYNNIGNIYFRDKHEPQISIPYYEKATKVQPGYGYGWLNLVIAQKQVGNVSDAISAIQNGLKKVSNQSGTVYQMLKTYEMRLQASS</sequence>
<feature type="repeat" description="TPR" evidence="3">
    <location>
        <begin position="82"/>
        <end position="115"/>
    </location>
</feature>
<name>A0ABY6ZF29_9BACL</name>
<keyword evidence="6" id="KW-1185">Reference proteome</keyword>
<evidence type="ECO:0000256" key="4">
    <source>
        <dbReference type="SAM" id="SignalP"/>
    </source>
</evidence>
<organism evidence="5 6">
    <name type="scientific">Alicyclobacillus fastidiosus</name>
    <dbReference type="NCBI Taxonomy" id="392011"/>
    <lineage>
        <taxon>Bacteria</taxon>
        <taxon>Bacillati</taxon>
        <taxon>Bacillota</taxon>
        <taxon>Bacilli</taxon>
        <taxon>Bacillales</taxon>
        <taxon>Alicyclobacillaceae</taxon>
        <taxon>Alicyclobacillus</taxon>
    </lineage>
</organism>
<gene>
    <name evidence="5" type="ORF">NZD89_24950</name>
</gene>
<protein>
    <submittedName>
        <fullName evidence="5">Tetratricopeptide repeat protein</fullName>
    </submittedName>
</protein>
<dbReference type="Pfam" id="PF13414">
    <property type="entry name" value="TPR_11"/>
    <property type="match status" value="1"/>
</dbReference>
<evidence type="ECO:0000313" key="5">
    <source>
        <dbReference type="EMBL" id="WAH41454.1"/>
    </source>
</evidence>
<dbReference type="PROSITE" id="PS50005">
    <property type="entry name" value="TPR"/>
    <property type="match status" value="1"/>
</dbReference>
<feature type="chain" id="PRO_5046250937" evidence="4">
    <location>
        <begin position="29"/>
        <end position="203"/>
    </location>
</feature>
<dbReference type="InterPro" id="IPR052346">
    <property type="entry name" value="O-mannosyl-transferase_TMTC"/>
</dbReference>